<reference evidence="2" key="1">
    <citation type="journal article" date="2022" name="Nat. Commun.">
        <title>Chromosome evolution and the genetic basis of agronomically important traits in greater yam.</title>
        <authorList>
            <person name="Bredeson J.V."/>
            <person name="Lyons J.B."/>
            <person name="Oniyinde I.O."/>
            <person name="Okereke N.R."/>
            <person name="Kolade O."/>
            <person name="Nnabue I."/>
            <person name="Nwadili C.O."/>
            <person name="Hribova E."/>
            <person name="Parker M."/>
            <person name="Nwogha J."/>
            <person name="Shu S."/>
            <person name="Carlson J."/>
            <person name="Kariba R."/>
            <person name="Muthemba S."/>
            <person name="Knop K."/>
            <person name="Barton G.J."/>
            <person name="Sherwood A.V."/>
            <person name="Lopez-Montes A."/>
            <person name="Asiedu R."/>
            <person name="Jamnadass R."/>
            <person name="Muchugi A."/>
            <person name="Goodstein D."/>
            <person name="Egesi C.N."/>
            <person name="Featherston J."/>
            <person name="Asfaw A."/>
            <person name="Simpson G.G."/>
            <person name="Dolezel J."/>
            <person name="Hendre P.S."/>
            <person name="Van Deynze A."/>
            <person name="Kumar P.L."/>
            <person name="Obidiegwu J.E."/>
            <person name="Bhattacharjee R."/>
            <person name="Rokhsar D.S."/>
        </authorList>
    </citation>
    <scope>NUCLEOTIDE SEQUENCE [LARGE SCALE GENOMIC DNA]</scope>
    <source>
        <strain evidence="2">cv. TDa95/00328</strain>
    </source>
</reference>
<dbReference type="Proteomes" id="UP000827976">
    <property type="component" value="Chromosome 19"/>
</dbReference>
<sequence>MMGAMEKPLIMANNAFGETEMAIQEITRGYQLTKQIQSMVLKLGCEPAPLQLPGVLFDEVLQALTMALTNLKSTTSDPKTNETSSVCLISDDHRPDSTSIEIKSGSRKRRKVIPWTKVTYAPHDDGYQWRKYGQKNIQKSKSSRSYYRCTYRDEGCRATKHVEEKDCNDSHLFSVTYYENHTCRANSDTIITTPEIKLDQLLPKEPNLFSFESNDNMFSSLKASGTQQSVNEQERSVDLQNINNTNDQATIESVANSEDCLGAIFEACIEGEGEGIPTSACLSPPWEVMSMDFLVQYSSFGYDDNFGFPCF</sequence>
<keyword evidence="2" id="KW-1185">Reference proteome</keyword>
<name>A0ACB7U179_DIOAL</name>
<proteinExistence type="predicted"/>
<organism evidence="1 2">
    <name type="scientific">Dioscorea alata</name>
    <name type="common">Purple yam</name>
    <dbReference type="NCBI Taxonomy" id="55571"/>
    <lineage>
        <taxon>Eukaryota</taxon>
        <taxon>Viridiplantae</taxon>
        <taxon>Streptophyta</taxon>
        <taxon>Embryophyta</taxon>
        <taxon>Tracheophyta</taxon>
        <taxon>Spermatophyta</taxon>
        <taxon>Magnoliopsida</taxon>
        <taxon>Liliopsida</taxon>
        <taxon>Dioscoreales</taxon>
        <taxon>Dioscoreaceae</taxon>
        <taxon>Dioscorea</taxon>
    </lineage>
</organism>
<gene>
    <name evidence="1" type="ORF">IHE45_19G121500</name>
</gene>
<comment type="caution">
    <text evidence="1">The sequence shown here is derived from an EMBL/GenBank/DDBJ whole genome shotgun (WGS) entry which is preliminary data.</text>
</comment>
<protein>
    <submittedName>
        <fullName evidence="1">WRKY domain-containing protein</fullName>
    </submittedName>
</protein>
<evidence type="ECO:0000313" key="2">
    <source>
        <dbReference type="Proteomes" id="UP000827976"/>
    </source>
</evidence>
<dbReference type="EMBL" id="CM037029">
    <property type="protein sequence ID" value="KAH7654081.1"/>
    <property type="molecule type" value="Genomic_DNA"/>
</dbReference>
<accession>A0ACB7U179</accession>
<evidence type="ECO:0000313" key="1">
    <source>
        <dbReference type="EMBL" id="KAH7654081.1"/>
    </source>
</evidence>